<dbReference type="InterPro" id="IPR036259">
    <property type="entry name" value="MFS_trans_sf"/>
</dbReference>
<organism evidence="1 2">
    <name type="scientific">Stephania yunnanensis</name>
    <dbReference type="NCBI Taxonomy" id="152371"/>
    <lineage>
        <taxon>Eukaryota</taxon>
        <taxon>Viridiplantae</taxon>
        <taxon>Streptophyta</taxon>
        <taxon>Embryophyta</taxon>
        <taxon>Tracheophyta</taxon>
        <taxon>Spermatophyta</taxon>
        <taxon>Magnoliopsida</taxon>
        <taxon>Ranunculales</taxon>
        <taxon>Menispermaceae</taxon>
        <taxon>Menispermoideae</taxon>
        <taxon>Cissampelideae</taxon>
        <taxon>Stephania</taxon>
    </lineage>
</organism>
<dbReference type="SUPFAM" id="SSF52540">
    <property type="entry name" value="P-loop containing nucleoside triphosphate hydrolases"/>
    <property type="match status" value="1"/>
</dbReference>
<reference evidence="1 2" key="1">
    <citation type="submission" date="2024-01" db="EMBL/GenBank/DDBJ databases">
        <title>Genome assemblies of Stephania.</title>
        <authorList>
            <person name="Yang L."/>
        </authorList>
    </citation>
    <scope>NUCLEOTIDE SEQUENCE [LARGE SCALE GENOMIC DNA]</scope>
    <source>
        <strain evidence="1">YNDBR</strain>
        <tissue evidence="1">Leaf</tissue>
    </source>
</reference>
<dbReference type="Gene3D" id="1.20.1250.20">
    <property type="entry name" value="MFS general substrate transporter like domains"/>
    <property type="match status" value="1"/>
</dbReference>
<name>A0AAP0FGG1_9MAGN</name>
<sequence>MSRTAWIGAAYVLTLLGAFFADAYLGIFKTIVSFSCIYAVNYVPTVFDNFSASVVVDGQIVSLGLWDTADMLLLKESQMFLRFLLPFFLLKESLLFKIQSLFDFQSF</sequence>
<keyword evidence="2" id="KW-1185">Reference proteome</keyword>
<proteinExistence type="predicted"/>
<evidence type="ECO:0000313" key="1">
    <source>
        <dbReference type="EMBL" id="KAK9107313.1"/>
    </source>
</evidence>
<dbReference type="EMBL" id="JBBNAF010000010">
    <property type="protein sequence ID" value="KAK9107313.1"/>
    <property type="molecule type" value="Genomic_DNA"/>
</dbReference>
<dbReference type="Proteomes" id="UP001420932">
    <property type="component" value="Unassembled WGS sequence"/>
</dbReference>
<protein>
    <submittedName>
        <fullName evidence="1">Uncharacterized protein</fullName>
    </submittedName>
</protein>
<evidence type="ECO:0000313" key="2">
    <source>
        <dbReference type="Proteomes" id="UP001420932"/>
    </source>
</evidence>
<accession>A0AAP0FGG1</accession>
<comment type="caution">
    <text evidence="1">The sequence shown here is derived from an EMBL/GenBank/DDBJ whole genome shotgun (WGS) entry which is preliminary data.</text>
</comment>
<dbReference type="InterPro" id="IPR027417">
    <property type="entry name" value="P-loop_NTPase"/>
</dbReference>
<gene>
    <name evidence="1" type="ORF">Syun_023324</name>
</gene>
<dbReference type="AlphaFoldDB" id="A0AAP0FGG1"/>